<comment type="caution">
    <text evidence="1">The sequence shown here is derived from an EMBL/GenBank/DDBJ whole genome shotgun (WGS) entry which is preliminary data.</text>
</comment>
<reference evidence="1" key="2">
    <citation type="submission" date="2017-10" db="EMBL/GenBank/DDBJ databases">
        <title>Ladona fulva Genome sequencing and assembly.</title>
        <authorList>
            <person name="Murali S."/>
            <person name="Richards S."/>
            <person name="Bandaranaike D."/>
            <person name="Bellair M."/>
            <person name="Blankenburg K."/>
            <person name="Chao H."/>
            <person name="Dinh H."/>
            <person name="Doddapaneni H."/>
            <person name="Dugan-Rocha S."/>
            <person name="Elkadiri S."/>
            <person name="Gnanaolivu R."/>
            <person name="Hernandez B."/>
            <person name="Skinner E."/>
            <person name="Javaid M."/>
            <person name="Lee S."/>
            <person name="Li M."/>
            <person name="Ming W."/>
            <person name="Munidasa M."/>
            <person name="Muniz J."/>
            <person name="Nguyen L."/>
            <person name="Hughes D."/>
            <person name="Osuji N."/>
            <person name="Pu L.-L."/>
            <person name="Puazo M."/>
            <person name="Qu C."/>
            <person name="Quiroz J."/>
            <person name="Raj R."/>
            <person name="Weissenberger G."/>
            <person name="Xin Y."/>
            <person name="Zou X."/>
            <person name="Han Y."/>
            <person name="Worley K."/>
            <person name="Muzny D."/>
            <person name="Gibbs R."/>
        </authorList>
    </citation>
    <scope>NUCLEOTIDE SEQUENCE</scope>
    <source>
        <strain evidence="1">Sampled in the wild</strain>
    </source>
</reference>
<protein>
    <submittedName>
        <fullName evidence="1">Uncharacterized protein</fullName>
    </submittedName>
</protein>
<reference evidence="1" key="1">
    <citation type="submission" date="2013-04" db="EMBL/GenBank/DDBJ databases">
        <authorList>
            <person name="Qu J."/>
            <person name="Murali S.C."/>
            <person name="Bandaranaike D."/>
            <person name="Bellair M."/>
            <person name="Blankenburg K."/>
            <person name="Chao H."/>
            <person name="Dinh H."/>
            <person name="Doddapaneni H."/>
            <person name="Downs B."/>
            <person name="Dugan-Rocha S."/>
            <person name="Elkadiri S."/>
            <person name="Gnanaolivu R.D."/>
            <person name="Hernandez B."/>
            <person name="Javaid M."/>
            <person name="Jayaseelan J.C."/>
            <person name="Lee S."/>
            <person name="Li M."/>
            <person name="Ming W."/>
            <person name="Munidasa M."/>
            <person name="Muniz J."/>
            <person name="Nguyen L."/>
            <person name="Ongeri F."/>
            <person name="Osuji N."/>
            <person name="Pu L.-L."/>
            <person name="Puazo M."/>
            <person name="Qu C."/>
            <person name="Quiroz J."/>
            <person name="Raj R."/>
            <person name="Weissenberger G."/>
            <person name="Xin Y."/>
            <person name="Zou X."/>
            <person name="Han Y."/>
            <person name="Richards S."/>
            <person name="Worley K."/>
            <person name="Muzny D."/>
            <person name="Gibbs R."/>
        </authorList>
    </citation>
    <scope>NUCLEOTIDE SEQUENCE</scope>
    <source>
        <strain evidence="1">Sampled in the wild</strain>
    </source>
</reference>
<dbReference type="AlphaFoldDB" id="A0A8K0PAE4"/>
<evidence type="ECO:0000313" key="1">
    <source>
        <dbReference type="EMBL" id="KAG8237798.1"/>
    </source>
</evidence>
<dbReference type="Proteomes" id="UP000792457">
    <property type="component" value="Unassembled WGS sequence"/>
</dbReference>
<keyword evidence="2" id="KW-1185">Reference proteome</keyword>
<proteinExistence type="predicted"/>
<name>A0A8K0PAE4_LADFU</name>
<evidence type="ECO:0000313" key="2">
    <source>
        <dbReference type="Proteomes" id="UP000792457"/>
    </source>
</evidence>
<dbReference type="EMBL" id="KZ309227">
    <property type="protein sequence ID" value="KAG8237798.1"/>
    <property type="molecule type" value="Genomic_DNA"/>
</dbReference>
<sequence>MEKGTVMPVFKEGDRTKIVNYRPHFSPSVRIAYLAVVPRFYNYGGHIPHTWMYTSHFLRRTGRVYSPS</sequence>
<accession>A0A8K0PAE4</accession>
<gene>
    <name evidence="1" type="ORF">J437_LFUL017192</name>
</gene>
<organism evidence="1 2">
    <name type="scientific">Ladona fulva</name>
    <name type="common">Scarce chaser dragonfly</name>
    <name type="synonym">Libellula fulva</name>
    <dbReference type="NCBI Taxonomy" id="123851"/>
    <lineage>
        <taxon>Eukaryota</taxon>
        <taxon>Metazoa</taxon>
        <taxon>Ecdysozoa</taxon>
        <taxon>Arthropoda</taxon>
        <taxon>Hexapoda</taxon>
        <taxon>Insecta</taxon>
        <taxon>Pterygota</taxon>
        <taxon>Palaeoptera</taxon>
        <taxon>Odonata</taxon>
        <taxon>Epiprocta</taxon>
        <taxon>Anisoptera</taxon>
        <taxon>Libelluloidea</taxon>
        <taxon>Libellulidae</taxon>
        <taxon>Ladona</taxon>
    </lineage>
</organism>